<dbReference type="Proteomes" id="UP000014500">
    <property type="component" value="Unassembled WGS sequence"/>
</dbReference>
<dbReference type="HOGENOM" id="CLU_2375462_0_0_1"/>
<keyword evidence="1" id="KW-0732">Signal</keyword>
<name>T1JBT4_STRMM</name>
<reference evidence="3" key="1">
    <citation type="submission" date="2011-05" db="EMBL/GenBank/DDBJ databases">
        <authorList>
            <person name="Richards S.R."/>
            <person name="Qu J."/>
            <person name="Jiang H."/>
            <person name="Jhangiani S.N."/>
            <person name="Agravi P."/>
            <person name="Goodspeed R."/>
            <person name="Gross S."/>
            <person name="Mandapat C."/>
            <person name="Jackson L."/>
            <person name="Mathew T."/>
            <person name="Pu L."/>
            <person name="Thornton R."/>
            <person name="Saada N."/>
            <person name="Wilczek-Boney K.B."/>
            <person name="Lee S."/>
            <person name="Kovar C."/>
            <person name="Wu Y."/>
            <person name="Scherer S.E."/>
            <person name="Worley K.C."/>
            <person name="Muzny D.M."/>
            <person name="Gibbs R."/>
        </authorList>
    </citation>
    <scope>NUCLEOTIDE SEQUENCE</scope>
    <source>
        <strain evidence="3">Brora</strain>
    </source>
</reference>
<dbReference type="EnsemblMetazoa" id="SMAR011237-RA">
    <property type="protein sequence ID" value="SMAR011237-PA"/>
    <property type="gene ID" value="SMAR011237"/>
</dbReference>
<keyword evidence="3" id="KW-1185">Reference proteome</keyword>
<dbReference type="PhylomeDB" id="T1JBT4"/>
<evidence type="ECO:0008006" key="4">
    <source>
        <dbReference type="Google" id="ProtNLM"/>
    </source>
</evidence>
<organism evidence="2 3">
    <name type="scientific">Strigamia maritima</name>
    <name type="common">European centipede</name>
    <name type="synonym">Geophilus maritimus</name>
    <dbReference type="NCBI Taxonomy" id="126957"/>
    <lineage>
        <taxon>Eukaryota</taxon>
        <taxon>Metazoa</taxon>
        <taxon>Ecdysozoa</taxon>
        <taxon>Arthropoda</taxon>
        <taxon>Myriapoda</taxon>
        <taxon>Chilopoda</taxon>
        <taxon>Pleurostigmophora</taxon>
        <taxon>Geophilomorpha</taxon>
        <taxon>Linotaeniidae</taxon>
        <taxon>Strigamia</taxon>
    </lineage>
</organism>
<evidence type="ECO:0000313" key="3">
    <source>
        <dbReference type="Proteomes" id="UP000014500"/>
    </source>
</evidence>
<proteinExistence type="predicted"/>
<sequence length="95" mass="10304">MKYLCAVLCIGLLSANANAKSCKTSLDCGMYECCKHLGLINQCLELRDEGETCNGKFLCGCKLGSLCVEREKSVWNTFKVGAGICSALANINWDN</sequence>
<protein>
    <recommendedName>
        <fullName evidence="4">Prokineticin domain-containing protein</fullName>
    </recommendedName>
</protein>
<dbReference type="EMBL" id="JH432019">
    <property type="status" value="NOT_ANNOTATED_CDS"/>
    <property type="molecule type" value="Genomic_DNA"/>
</dbReference>
<feature type="chain" id="PRO_5004590474" description="Prokineticin domain-containing protein" evidence="1">
    <location>
        <begin position="20"/>
        <end position="95"/>
    </location>
</feature>
<reference evidence="2" key="2">
    <citation type="submission" date="2015-02" db="UniProtKB">
        <authorList>
            <consortium name="EnsemblMetazoa"/>
        </authorList>
    </citation>
    <scope>IDENTIFICATION</scope>
</reference>
<accession>T1JBT4</accession>
<dbReference type="AlphaFoldDB" id="T1JBT4"/>
<evidence type="ECO:0000313" key="2">
    <source>
        <dbReference type="EnsemblMetazoa" id="SMAR011237-PA"/>
    </source>
</evidence>
<feature type="signal peptide" evidence="1">
    <location>
        <begin position="1"/>
        <end position="19"/>
    </location>
</feature>
<evidence type="ECO:0000256" key="1">
    <source>
        <dbReference type="SAM" id="SignalP"/>
    </source>
</evidence>